<evidence type="ECO:0000256" key="3">
    <source>
        <dbReference type="SAM" id="MobiDB-lite"/>
    </source>
</evidence>
<organism evidence="6 7">
    <name type="scientific">Jaminaea rosea</name>
    <dbReference type="NCBI Taxonomy" id="1569628"/>
    <lineage>
        <taxon>Eukaryota</taxon>
        <taxon>Fungi</taxon>
        <taxon>Dikarya</taxon>
        <taxon>Basidiomycota</taxon>
        <taxon>Ustilaginomycotina</taxon>
        <taxon>Exobasidiomycetes</taxon>
        <taxon>Microstromatales</taxon>
        <taxon>Microstromatales incertae sedis</taxon>
        <taxon>Jaminaea</taxon>
    </lineage>
</organism>
<feature type="domain" description="4'-phosphopantetheinyl transferase" evidence="4">
    <location>
        <begin position="188"/>
        <end position="278"/>
    </location>
</feature>
<dbReference type="GO" id="GO:0019878">
    <property type="term" value="P:lysine biosynthetic process via aminoadipic acid"/>
    <property type="evidence" value="ECO:0007669"/>
    <property type="project" value="TreeGrafter"/>
</dbReference>
<dbReference type="GO" id="GO:0000287">
    <property type="term" value="F:magnesium ion binding"/>
    <property type="evidence" value="ECO:0007669"/>
    <property type="project" value="InterPro"/>
</dbReference>
<dbReference type="GO" id="GO:0008897">
    <property type="term" value="F:holo-[acyl-carrier-protein] synthase activity"/>
    <property type="evidence" value="ECO:0007669"/>
    <property type="project" value="UniProtKB-EC"/>
</dbReference>
<protein>
    <recommendedName>
        <fullName evidence="1">holo-[acyl-carrier-protein] synthase</fullName>
        <ecNumber evidence="1">2.7.8.7</ecNumber>
    </recommendedName>
</protein>
<dbReference type="Gene3D" id="3.90.470.20">
    <property type="entry name" value="4'-phosphopantetheinyl transferase domain"/>
    <property type="match status" value="2"/>
</dbReference>
<accession>A0A316UYM4</accession>
<dbReference type="PANTHER" id="PTHR12215:SF10">
    <property type="entry name" value="L-AMINOADIPATE-SEMIALDEHYDE DEHYDROGENASE-PHOSPHOPANTETHEINYL TRANSFERASE"/>
    <property type="match status" value="1"/>
</dbReference>
<evidence type="ECO:0000259" key="4">
    <source>
        <dbReference type="Pfam" id="PF01648"/>
    </source>
</evidence>
<dbReference type="PANTHER" id="PTHR12215">
    <property type="entry name" value="PHOSPHOPANTETHEINE TRANSFERASE"/>
    <property type="match status" value="1"/>
</dbReference>
<dbReference type="Pfam" id="PF01648">
    <property type="entry name" value="ACPS"/>
    <property type="match status" value="1"/>
</dbReference>
<dbReference type="InterPro" id="IPR037143">
    <property type="entry name" value="4-PPantetheinyl_Trfase_dom_sf"/>
</dbReference>
<dbReference type="GO" id="GO:0005829">
    <property type="term" value="C:cytosol"/>
    <property type="evidence" value="ECO:0007669"/>
    <property type="project" value="TreeGrafter"/>
</dbReference>
<reference evidence="6 7" key="1">
    <citation type="journal article" date="2018" name="Mol. Biol. Evol.">
        <title>Broad Genomic Sampling Reveals a Smut Pathogenic Ancestry of the Fungal Clade Ustilaginomycotina.</title>
        <authorList>
            <person name="Kijpornyongpan T."/>
            <person name="Mondo S.J."/>
            <person name="Barry K."/>
            <person name="Sandor L."/>
            <person name="Lee J."/>
            <person name="Lipzen A."/>
            <person name="Pangilinan J."/>
            <person name="LaButti K."/>
            <person name="Hainaut M."/>
            <person name="Henrissat B."/>
            <person name="Grigoriev I.V."/>
            <person name="Spatafora J.W."/>
            <person name="Aime M.C."/>
        </authorList>
    </citation>
    <scope>NUCLEOTIDE SEQUENCE [LARGE SCALE GENOMIC DNA]</scope>
    <source>
        <strain evidence="6 7">MCA 5214</strain>
    </source>
</reference>
<feature type="region of interest" description="Disordered" evidence="3">
    <location>
        <begin position="167"/>
        <end position="186"/>
    </location>
</feature>
<evidence type="ECO:0000313" key="7">
    <source>
        <dbReference type="Proteomes" id="UP000245884"/>
    </source>
</evidence>
<dbReference type="OrthoDB" id="26719at2759"/>
<dbReference type="GeneID" id="37029882"/>
<dbReference type="SUPFAM" id="SSF56214">
    <property type="entry name" value="4'-phosphopantetheinyl transferase"/>
    <property type="match status" value="2"/>
</dbReference>
<evidence type="ECO:0000259" key="5">
    <source>
        <dbReference type="Pfam" id="PF22624"/>
    </source>
</evidence>
<dbReference type="InterPro" id="IPR055066">
    <property type="entry name" value="AASDHPPT_N"/>
</dbReference>
<dbReference type="Pfam" id="PF22624">
    <property type="entry name" value="AASDHPPT_N"/>
    <property type="match status" value="1"/>
</dbReference>
<evidence type="ECO:0000313" key="6">
    <source>
        <dbReference type="EMBL" id="PWN29411.1"/>
    </source>
</evidence>
<sequence length="374" mass="41590">MSQSKLDTPLDNQQGAQSRRPLQLWAVDVSEWPATQSSKGALQPLLNEFFEPHEGQAASSTSSQKERDIHQRVLRYVREIDRTRSLAALLLPRIAIVQLLNDASLTSQTSTALAPTAWHDLCFDRTREGRPFLTHPSLGLDFNISHDGDWVVMALYIDLSSSISTATQSNPSSEPITPPAASPSPHTRVGIDVMSLHLPHFESSPSSFLDTMQDSVTPAEEGWVRSALHAGQSEEGLERLWDLWTHKEALTKNLGLGLGFDFKRVELALWECKPQDRRERRGKCEEVLRMDGRKADQYVFTEVSLPAGKGNGSLEQRKRGSKLVVCQGPFAAPQGGGDQIAPSIAHKQAEEEGWLRIWTMQELVDEAKRLATAR</sequence>
<name>A0A316UYM4_9BASI</name>
<dbReference type="Proteomes" id="UP000245884">
    <property type="component" value="Unassembled WGS sequence"/>
</dbReference>
<dbReference type="EC" id="2.7.8.7" evidence="1"/>
<dbReference type="STRING" id="1569628.A0A316UYM4"/>
<dbReference type="EMBL" id="KZ819663">
    <property type="protein sequence ID" value="PWN29411.1"/>
    <property type="molecule type" value="Genomic_DNA"/>
</dbReference>
<dbReference type="AlphaFoldDB" id="A0A316UYM4"/>
<dbReference type="InterPro" id="IPR008278">
    <property type="entry name" value="4-PPantetheinyl_Trfase_dom"/>
</dbReference>
<gene>
    <name evidence="6" type="ORF">BDZ90DRAFT_258332</name>
</gene>
<keyword evidence="2" id="KW-0808">Transferase</keyword>
<keyword evidence="7" id="KW-1185">Reference proteome</keyword>
<proteinExistence type="predicted"/>
<feature type="domain" description="4'-phosphopantetheinyl transferase N-terminal" evidence="5">
    <location>
        <begin position="69"/>
        <end position="154"/>
    </location>
</feature>
<dbReference type="InterPro" id="IPR050559">
    <property type="entry name" value="P-Pant_transferase_sf"/>
</dbReference>
<dbReference type="RefSeq" id="XP_025364023.1">
    <property type="nucleotide sequence ID" value="XM_025508059.1"/>
</dbReference>
<evidence type="ECO:0000256" key="2">
    <source>
        <dbReference type="ARBA" id="ARBA00022679"/>
    </source>
</evidence>
<evidence type="ECO:0000256" key="1">
    <source>
        <dbReference type="ARBA" id="ARBA00013172"/>
    </source>
</evidence>